<dbReference type="Proteomes" id="UP000316726">
    <property type="component" value="Chromosome 13"/>
</dbReference>
<comment type="similarity">
    <text evidence="2 5">Belongs to the MND1 family.</text>
</comment>
<dbReference type="OrthoDB" id="273345at2759"/>
<dbReference type="InterPro" id="IPR005647">
    <property type="entry name" value="Mnd1"/>
</dbReference>
<evidence type="ECO:0000256" key="5">
    <source>
        <dbReference type="PIRNR" id="PIRNR026991"/>
    </source>
</evidence>
<evidence type="ECO:0000256" key="4">
    <source>
        <dbReference type="ARBA" id="ARBA00023242"/>
    </source>
</evidence>
<dbReference type="GO" id="GO:0005634">
    <property type="term" value="C:nucleus"/>
    <property type="evidence" value="ECO:0007669"/>
    <property type="project" value="UniProtKB-SubCell"/>
</dbReference>
<feature type="domain" description="Mnd1 HTH" evidence="6">
    <location>
        <begin position="17"/>
        <end position="75"/>
    </location>
</feature>
<comment type="subcellular location">
    <subcellularLocation>
        <location evidence="1 5">Nucleus</location>
    </subcellularLocation>
</comment>
<accession>A0A5B8MX83</accession>
<feature type="domain" description="Leucine zipper with capping helix" evidence="7">
    <location>
        <begin position="154"/>
        <end position="207"/>
    </location>
</feature>
<dbReference type="Pfam" id="PF18517">
    <property type="entry name" value="LZ3wCH"/>
    <property type="match status" value="1"/>
</dbReference>
<organism evidence="8 9">
    <name type="scientific">Chloropicon primus</name>
    <dbReference type="NCBI Taxonomy" id="1764295"/>
    <lineage>
        <taxon>Eukaryota</taxon>
        <taxon>Viridiplantae</taxon>
        <taxon>Chlorophyta</taxon>
        <taxon>Chloropicophyceae</taxon>
        <taxon>Chloropicales</taxon>
        <taxon>Chloropicaceae</taxon>
        <taxon>Chloropicon</taxon>
    </lineage>
</organism>
<evidence type="ECO:0000313" key="9">
    <source>
        <dbReference type="Proteomes" id="UP000316726"/>
    </source>
</evidence>
<dbReference type="STRING" id="1764295.A0A5B8MX83"/>
<evidence type="ECO:0000259" key="6">
    <source>
        <dbReference type="Pfam" id="PF03962"/>
    </source>
</evidence>
<name>A0A5B8MX83_9CHLO</name>
<dbReference type="GO" id="GO:0003690">
    <property type="term" value="F:double-stranded DNA binding"/>
    <property type="evidence" value="ECO:0007669"/>
    <property type="project" value="InterPro"/>
</dbReference>
<evidence type="ECO:0000256" key="3">
    <source>
        <dbReference type="ARBA" id="ARBA00023054"/>
    </source>
</evidence>
<reference evidence="8 9" key="1">
    <citation type="submission" date="2018-07" db="EMBL/GenBank/DDBJ databases">
        <title>The complete nuclear genome of the prasinophyte Chloropicon primus (CCMP1205).</title>
        <authorList>
            <person name="Pombert J.-F."/>
            <person name="Otis C."/>
            <person name="Turmel M."/>
            <person name="Lemieux C."/>
        </authorList>
    </citation>
    <scope>NUCLEOTIDE SEQUENCE [LARGE SCALE GENOMIC DNA]</scope>
    <source>
        <strain evidence="8 9">CCMP1205</strain>
    </source>
</reference>
<comment type="function">
    <text evidence="5">Required for proper homologous chromosome pairing and efficient cross-over and intragenic recombination during meiosis.</text>
</comment>
<keyword evidence="4 5" id="KW-0539">Nucleus</keyword>
<evidence type="ECO:0000259" key="7">
    <source>
        <dbReference type="Pfam" id="PF18517"/>
    </source>
</evidence>
<dbReference type="AlphaFoldDB" id="A0A5B8MX83"/>
<dbReference type="Pfam" id="PF03962">
    <property type="entry name" value="Mnd1"/>
    <property type="match status" value="1"/>
</dbReference>
<proteinExistence type="inferred from homology"/>
<keyword evidence="3" id="KW-0175">Coiled coil</keyword>
<sequence>MGGKKRGMSLAEKREVLLKVFSDSEDVFALKELEKIASKRGINSMVVKDLLQGMADDDLIHAEKVGISTYYWMFPSEAGLKISNLISSLESDLKALTSEKTKLDCELATRQALVYESEERPALLKKLKLVKEERGEVEKELGKFADCDHEVYLQMKGGLSASKDAANRWVDNIWSLEGWMKKKFEGRGKDIDAFFKSKGVTEDLDTIP</sequence>
<dbReference type="EMBL" id="CP031046">
    <property type="protein sequence ID" value="QDZ24295.1"/>
    <property type="molecule type" value="Genomic_DNA"/>
</dbReference>
<dbReference type="PIRSF" id="PIRSF026991">
    <property type="entry name" value="Mnd1"/>
    <property type="match status" value="1"/>
</dbReference>
<protein>
    <recommendedName>
        <fullName evidence="5">Meiotic nuclear division protein 1 homolog</fullName>
    </recommendedName>
</protein>
<dbReference type="GO" id="GO:0007131">
    <property type="term" value="P:reciprocal meiotic recombination"/>
    <property type="evidence" value="ECO:0007669"/>
    <property type="project" value="InterPro"/>
</dbReference>
<gene>
    <name evidence="8" type="ORF">A3770_13p68130</name>
</gene>
<evidence type="ECO:0000256" key="2">
    <source>
        <dbReference type="ARBA" id="ARBA00005981"/>
    </source>
</evidence>
<keyword evidence="9" id="KW-1185">Reference proteome</keyword>
<evidence type="ECO:0000313" key="8">
    <source>
        <dbReference type="EMBL" id="QDZ24295.1"/>
    </source>
</evidence>
<evidence type="ECO:0000256" key="1">
    <source>
        <dbReference type="ARBA" id="ARBA00004123"/>
    </source>
</evidence>
<dbReference type="InterPro" id="IPR040661">
    <property type="entry name" value="LZ3wCH"/>
</dbReference>
<dbReference type="InterPro" id="IPR040453">
    <property type="entry name" value="Mnd1_HTH"/>
</dbReference>